<accession>A0ABU7JGC5</accession>
<comment type="caution">
    <text evidence="1">The sequence shown here is derived from an EMBL/GenBank/DDBJ whole genome shotgun (WGS) entry which is preliminary data.</text>
</comment>
<evidence type="ECO:0000313" key="2">
    <source>
        <dbReference type="Proteomes" id="UP001339167"/>
    </source>
</evidence>
<keyword evidence="2" id="KW-1185">Reference proteome</keyword>
<dbReference type="RefSeq" id="WP_330087516.1">
    <property type="nucleotide sequence ID" value="NZ_JAUGZK010000004.1"/>
</dbReference>
<name>A0ABU7JGC5_9GAMM</name>
<gene>
    <name evidence="1" type="ORF">QWF21_08010</name>
</gene>
<evidence type="ECO:0000313" key="1">
    <source>
        <dbReference type="EMBL" id="MEE2024190.1"/>
    </source>
</evidence>
<dbReference type="Proteomes" id="UP001339167">
    <property type="component" value="Unassembled WGS sequence"/>
</dbReference>
<protein>
    <submittedName>
        <fullName evidence="1">Uncharacterized protein</fullName>
    </submittedName>
</protein>
<dbReference type="EMBL" id="JAUGZK010000004">
    <property type="protein sequence ID" value="MEE2024190.1"/>
    <property type="molecule type" value="Genomic_DNA"/>
</dbReference>
<proteinExistence type="predicted"/>
<reference evidence="1 2" key="1">
    <citation type="submission" date="2023-06" db="EMBL/GenBank/DDBJ databases">
        <title>Alkalimonas sp., MEB004 an alkaliphilic bacterium isolated from Lonar Lake, India.</title>
        <authorList>
            <person name="Joshi A."/>
            <person name="Thite S."/>
        </authorList>
    </citation>
    <scope>NUCLEOTIDE SEQUENCE [LARGE SCALE GENOMIC DNA]</scope>
    <source>
        <strain evidence="1 2">MEB004</strain>
    </source>
</reference>
<sequence length="55" mass="6262">MLTRLFKTKSDGNSKLSEFVRTASSREKKRIYSHVIDQAIVAQNALIEKHSTAKQ</sequence>
<organism evidence="1 2">
    <name type="scientific">Alkalimonas mucilaginosa</name>
    <dbReference type="NCBI Taxonomy" id="3057676"/>
    <lineage>
        <taxon>Bacteria</taxon>
        <taxon>Pseudomonadati</taxon>
        <taxon>Pseudomonadota</taxon>
        <taxon>Gammaproteobacteria</taxon>
        <taxon>Alkalimonas</taxon>
    </lineage>
</organism>